<organism evidence="1 2">
    <name type="scientific">Carnegiea gigantea</name>
    <dbReference type="NCBI Taxonomy" id="171969"/>
    <lineage>
        <taxon>Eukaryota</taxon>
        <taxon>Viridiplantae</taxon>
        <taxon>Streptophyta</taxon>
        <taxon>Embryophyta</taxon>
        <taxon>Tracheophyta</taxon>
        <taxon>Spermatophyta</taxon>
        <taxon>Magnoliopsida</taxon>
        <taxon>eudicotyledons</taxon>
        <taxon>Gunneridae</taxon>
        <taxon>Pentapetalae</taxon>
        <taxon>Caryophyllales</taxon>
        <taxon>Cactineae</taxon>
        <taxon>Cactaceae</taxon>
        <taxon>Cactoideae</taxon>
        <taxon>Echinocereeae</taxon>
        <taxon>Carnegiea</taxon>
    </lineage>
</organism>
<dbReference type="EMBL" id="JAKOGI010000696">
    <property type="protein sequence ID" value="KAJ8431320.1"/>
    <property type="molecule type" value="Genomic_DNA"/>
</dbReference>
<gene>
    <name evidence="1" type="ORF">Cgig2_013536</name>
</gene>
<comment type="caution">
    <text evidence="1">The sequence shown here is derived from an EMBL/GenBank/DDBJ whole genome shotgun (WGS) entry which is preliminary data.</text>
</comment>
<evidence type="ECO:0000313" key="1">
    <source>
        <dbReference type="EMBL" id="KAJ8431320.1"/>
    </source>
</evidence>
<keyword evidence="2" id="KW-1185">Reference proteome</keyword>
<dbReference type="Proteomes" id="UP001153076">
    <property type="component" value="Unassembled WGS sequence"/>
</dbReference>
<dbReference type="AlphaFoldDB" id="A0A9Q1JUU6"/>
<name>A0A9Q1JUU6_9CARY</name>
<evidence type="ECO:0000313" key="2">
    <source>
        <dbReference type="Proteomes" id="UP001153076"/>
    </source>
</evidence>
<protein>
    <submittedName>
        <fullName evidence="1">Uncharacterized protein</fullName>
    </submittedName>
</protein>
<accession>A0A9Q1JUU6</accession>
<sequence>MENERKGEEFLQVATDKEDDVASFSVVLTSKLNKMFQIIQCINPNWVTRHPRVATSSFIGDSWVSDTVIGGPPGSCWVPAHVLLLVAGSSGVGGLVGRPVLSLTIPFSPAEVFPPPSFLAQEVSISFPVVFSILACDNVGIWIGPQQKVQESPVMGVKELDRFTQSPKEFTVYTKRKQCGKETVVAEIGVDPPLSKGLDRQLSSSILAKLKLFR</sequence>
<reference evidence="1" key="1">
    <citation type="submission" date="2022-04" db="EMBL/GenBank/DDBJ databases">
        <title>Carnegiea gigantea Genome sequencing and assembly v2.</title>
        <authorList>
            <person name="Copetti D."/>
            <person name="Sanderson M.J."/>
            <person name="Burquez A."/>
            <person name="Wojciechowski M.F."/>
        </authorList>
    </citation>
    <scope>NUCLEOTIDE SEQUENCE</scope>
    <source>
        <strain evidence="1">SGP5-SGP5p</strain>
        <tissue evidence="1">Aerial part</tissue>
    </source>
</reference>
<proteinExistence type="predicted"/>